<accession>A0A914S3N1</accession>
<protein>
    <submittedName>
        <fullName evidence="2">Uncharacterized protein</fullName>
    </submittedName>
</protein>
<sequence length="128" mass="14999">MENEISPSLKSWMQYIDECEEANEIVIYMTAIFQERKREAEVAREKQMTAQQLAVYRRKYEEASACNRRLQQMLVKGSLRPHNQKGGQQLIVCAFSLKLIRQLLILKEGWIDFAEERILNGFSALTEE</sequence>
<dbReference type="WBParaSite" id="PEQ_0001175901-mRNA-1">
    <property type="protein sequence ID" value="PEQ_0001175901-mRNA-1"/>
    <property type="gene ID" value="PEQ_0001175901"/>
</dbReference>
<dbReference type="Proteomes" id="UP000887564">
    <property type="component" value="Unplaced"/>
</dbReference>
<organism evidence="1 2">
    <name type="scientific">Parascaris equorum</name>
    <name type="common">Equine roundworm</name>
    <dbReference type="NCBI Taxonomy" id="6256"/>
    <lineage>
        <taxon>Eukaryota</taxon>
        <taxon>Metazoa</taxon>
        <taxon>Ecdysozoa</taxon>
        <taxon>Nematoda</taxon>
        <taxon>Chromadorea</taxon>
        <taxon>Rhabditida</taxon>
        <taxon>Spirurina</taxon>
        <taxon>Ascaridomorpha</taxon>
        <taxon>Ascaridoidea</taxon>
        <taxon>Ascarididae</taxon>
        <taxon>Parascaris</taxon>
    </lineage>
</organism>
<evidence type="ECO:0000313" key="1">
    <source>
        <dbReference type="Proteomes" id="UP000887564"/>
    </source>
</evidence>
<dbReference type="AlphaFoldDB" id="A0A914S3N1"/>
<name>A0A914S3N1_PAREQ</name>
<reference evidence="2" key="1">
    <citation type="submission" date="2022-11" db="UniProtKB">
        <authorList>
            <consortium name="WormBaseParasite"/>
        </authorList>
    </citation>
    <scope>IDENTIFICATION</scope>
</reference>
<keyword evidence="1" id="KW-1185">Reference proteome</keyword>
<proteinExistence type="predicted"/>
<evidence type="ECO:0000313" key="2">
    <source>
        <dbReference type="WBParaSite" id="PEQ_0001175901-mRNA-1"/>
    </source>
</evidence>